<dbReference type="NCBIfam" id="TIGR02385">
    <property type="entry name" value="RelE_StbE"/>
    <property type="match status" value="1"/>
</dbReference>
<keyword evidence="2" id="KW-1277">Toxin-antitoxin system</keyword>
<dbReference type="PANTHER" id="PTHR35601:SF1">
    <property type="entry name" value="TOXIN RELE"/>
    <property type="match status" value="1"/>
</dbReference>
<name>A0A921FMR1_9MICC</name>
<comment type="similarity">
    <text evidence="1">Belongs to the RelE toxin family.</text>
</comment>
<reference evidence="3" key="1">
    <citation type="journal article" date="2021" name="PeerJ">
        <title>Extensive microbial diversity within the chicken gut microbiome revealed by metagenomics and culture.</title>
        <authorList>
            <person name="Gilroy R."/>
            <person name="Ravi A."/>
            <person name="Getino M."/>
            <person name="Pursley I."/>
            <person name="Horton D.L."/>
            <person name="Alikhan N.F."/>
            <person name="Baker D."/>
            <person name="Gharbi K."/>
            <person name="Hall N."/>
            <person name="Watson M."/>
            <person name="Adriaenssens E.M."/>
            <person name="Foster-Nyarko E."/>
            <person name="Jarju S."/>
            <person name="Secka A."/>
            <person name="Antonio M."/>
            <person name="Oren A."/>
            <person name="Chaudhuri R.R."/>
            <person name="La Ragione R."/>
            <person name="Hildebrand F."/>
            <person name="Pallen M.J."/>
        </authorList>
    </citation>
    <scope>NUCLEOTIDE SEQUENCE</scope>
    <source>
        <strain evidence="3">ChiHjej13B12-14962</strain>
    </source>
</reference>
<dbReference type="Pfam" id="PF05016">
    <property type="entry name" value="ParE_toxin"/>
    <property type="match status" value="1"/>
</dbReference>
<gene>
    <name evidence="3" type="ORF">K8V32_03220</name>
</gene>
<sequence>MKWSVQLDAAVHRTLRKLHPQVVRTLRAALRTIAELEDPRSKGKPLTGPLKGYWSYRIGDYRIICDIQDTDFIIVAIDLGHRSRIYDR</sequence>
<evidence type="ECO:0000313" key="4">
    <source>
        <dbReference type="Proteomes" id="UP000703315"/>
    </source>
</evidence>
<evidence type="ECO:0000256" key="1">
    <source>
        <dbReference type="ARBA" id="ARBA00006226"/>
    </source>
</evidence>
<dbReference type="InterPro" id="IPR035093">
    <property type="entry name" value="RelE/ParE_toxin_dom_sf"/>
</dbReference>
<reference evidence="3" key="2">
    <citation type="submission" date="2021-09" db="EMBL/GenBank/DDBJ databases">
        <authorList>
            <person name="Gilroy R."/>
        </authorList>
    </citation>
    <scope>NUCLEOTIDE SEQUENCE</scope>
    <source>
        <strain evidence="3">ChiHjej13B12-14962</strain>
    </source>
</reference>
<dbReference type="AlphaFoldDB" id="A0A921FMR1"/>
<dbReference type="Gene3D" id="3.30.2310.20">
    <property type="entry name" value="RelE-like"/>
    <property type="match status" value="1"/>
</dbReference>
<dbReference type="EMBL" id="DYXC01000041">
    <property type="protein sequence ID" value="HJF13802.1"/>
    <property type="molecule type" value="Genomic_DNA"/>
</dbReference>
<protein>
    <submittedName>
        <fullName evidence="3">Type II toxin-antitoxin system RelE/ParE family toxin</fullName>
    </submittedName>
</protein>
<dbReference type="Proteomes" id="UP000703315">
    <property type="component" value="Unassembled WGS sequence"/>
</dbReference>
<organism evidence="3 4">
    <name type="scientific">Enteractinococcus helveticum</name>
    <dbReference type="NCBI Taxonomy" id="1837282"/>
    <lineage>
        <taxon>Bacteria</taxon>
        <taxon>Bacillati</taxon>
        <taxon>Actinomycetota</taxon>
        <taxon>Actinomycetes</taxon>
        <taxon>Micrococcales</taxon>
        <taxon>Micrococcaceae</taxon>
    </lineage>
</organism>
<evidence type="ECO:0000256" key="2">
    <source>
        <dbReference type="ARBA" id="ARBA00022649"/>
    </source>
</evidence>
<dbReference type="SUPFAM" id="SSF143011">
    <property type="entry name" value="RelE-like"/>
    <property type="match status" value="1"/>
</dbReference>
<comment type="caution">
    <text evidence="3">The sequence shown here is derived from an EMBL/GenBank/DDBJ whole genome shotgun (WGS) entry which is preliminary data.</text>
</comment>
<accession>A0A921FMR1</accession>
<dbReference type="RefSeq" id="WP_369681033.1">
    <property type="nucleotide sequence ID" value="NZ_DYXC01000041.1"/>
</dbReference>
<proteinExistence type="inferred from homology"/>
<dbReference type="InterPro" id="IPR007712">
    <property type="entry name" value="RelE/ParE_toxin"/>
</dbReference>
<dbReference type="PANTHER" id="PTHR35601">
    <property type="entry name" value="TOXIN RELE"/>
    <property type="match status" value="1"/>
</dbReference>
<evidence type="ECO:0000313" key="3">
    <source>
        <dbReference type="EMBL" id="HJF13802.1"/>
    </source>
</evidence>